<protein>
    <submittedName>
        <fullName evidence="2">T9SS type A sorting domain-containing protein</fullName>
    </submittedName>
</protein>
<evidence type="ECO:0000256" key="1">
    <source>
        <dbReference type="SAM" id="SignalP"/>
    </source>
</evidence>
<reference evidence="2" key="1">
    <citation type="submission" date="2020-09" db="EMBL/GenBank/DDBJ databases">
        <authorList>
            <person name="Kim M.K."/>
        </authorList>
    </citation>
    <scope>NUCLEOTIDE SEQUENCE</scope>
    <source>
        <strain evidence="2">BT704</strain>
    </source>
</reference>
<dbReference type="Gene3D" id="2.60.40.10">
    <property type="entry name" value="Immunoglobulins"/>
    <property type="match status" value="1"/>
</dbReference>
<keyword evidence="1" id="KW-0732">Signal</keyword>
<dbReference type="AlphaFoldDB" id="A0A927GEH9"/>
<proteinExistence type="predicted"/>
<dbReference type="NCBIfam" id="TIGR04183">
    <property type="entry name" value="Por_Secre_tail"/>
    <property type="match status" value="1"/>
</dbReference>
<dbReference type="Proteomes" id="UP000653797">
    <property type="component" value="Unassembled WGS sequence"/>
</dbReference>
<name>A0A927GEH9_9BACT</name>
<feature type="signal peptide" evidence="1">
    <location>
        <begin position="1"/>
        <end position="22"/>
    </location>
</feature>
<dbReference type="RefSeq" id="WP_191040471.1">
    <property type="nucleotide sequence ID" value="NZ_JACXAA010000006.1"/>
</dbReference>
<evidence type="ECO:0000313" key="3">
    <source>
        <dbReference type="Proteomes" id="UP000653797"/>
    </source>
</evidence>
<sequence length="363" mass="39945">MNINRFTLLVSFYLLLRLTSFAQPASDPVPSGADPAVTSRNLEPAPLAGVGSPFSMTFTIGNNGTVPISGTSVSEQMQFTICLTKSAPLTARPEESLSGSLMNYFDISWTGTCFEGRQKQDVSISAVELYELYISAVATSASSNTAVNDIGAFCNIIPNGSSNPQPTDNDFASIYTHTTTTAMPVALISFTAQAQEDRTVLLNWKTSWEHGNKGYVVERSKDLKVFEPVGEITDVASNSNTLTQYQLTDTAPYRGTSYYRLTQTDLDGRIHTYPVVSVVIRNEAYGIYPNPVRDNRFMLALDEPQSALVQMHTVSGQQVPLQAKIADDTHLELRSERSLPIGVYVLRVEERGQKRQYRLVVSE</sequence>
<accession>A0A927GEH9</accession>
<evidence type="ECO:0000313" key="2">
    <source>
        <dbReference type="EMBL" id="MBD2754852.1"/>
    </source>
</evidence>
<feature type="chain" id="PRO_5038105564" evidence="1">
    <location>
        <begin position="23"/>
        <end position="363"/>
    </location>
</feature>
<comment type="caution">
    <text evidence="2">The sequence shown here is derived from an EMBL/GenBank/DDBJ whole genome shotgun (WGS) entry which is preliminary data.</text>
</comment>
<dbReference type="InterPro" id="IPR026444">
    <property type="entry name" value="Secre_tail"/>
</dbReference>
<gene>
    <name evidence="2" type="ORF">IC230_18255</name>
</gene>
<dbReference type="InterPro" id="IPR013783">
    <property type="entry name" value="Ig-like_fold"/>
</dbReference>
<keyword evidence="3" id="KW-1185">Reference proteome</keyword>
<dbReference type="EMBL" id="JACXAA010000006">
    <property type="protein sequence ID" value="MBD2754852.1"/>
    <property type="molecule type" value="Genomic_DNA"/>
</dbReference>
<organism evidence="2 3">
    <name type="scientific">Spirosoma validum</name>
    <dbReference type="NCBI Taxonomy" id="2771355"/>
    <lineage>
        <taxon>Bacteria</taxon>
        <taxon>Pseudomonadati</taxon>
        <taxon>Bacteroidota</taxon>
        <taxon>Cytophagia</taxon>
        <taxon>Cytophagales</taxon>
        <taxon>Cytophagaceae</taxon>
        <taxon>Spirosoma</taxon>
    </lineage>
</organism>